<protein>
    <submittedName>
        <fullName evidence="1">Uncharacterized protein</fullName>
    </submittedName>
</protein>
<dbReference type="AlphaFoldDB" id="H9UFB0"/>
<dbReference type="EMBL" id="CP003282">
    <property type="protein sequence ID" value="AFG36203.1"/>
    <property type="molecule type" value="Genomic_DNA"/>
</dbReference>
<evidence type="ECO:0000313" key="2">
    <source>
        <dbReference type="Proteomes" id="UP000007383"/>
    </source>
</evidence>
<name>H9UFB0_SPIAZ</name>
<reference evidence="2" key="1">
    <citation type="journal article" date="2013" name="Stand. Genomic Sci.">
        <title>Complete genome sequence of the halophilic bacterium Spirochaeta africana type strain (Z-7692(T)) from the alkaline Lake Magadi in the East African Rift.</title>
        <authorList>
            <person name="Liolos K."/>
            <person name="Abt B."/>
            <person name="Scheuner C."/>
            <person name="Teshima H."/>
            <person name="Held B."/>
            <person name="Lapidus A."/>
            <person name="Nolan M."/>
            <person name="Lucas S."/>
            <person name="Deshpande S."/>
            <person name="Cheng J.F."/>
            <person name="Tapia R."/>
            <person name="Goodwin L.A."/>
            <person name="Pitluck S."/>
            <person name="Pagani I."/>
            <person name="Ivanova N."/>
            <person name="Mavromatis K."/>
            <person name="Mikhailova N."/>
            <person name="Huntemann M."/>
            <person name="Pati A."/>
            <person name="Chen A."/>
            <person name="Palaniappan K."/>
            <person name="Land M."/>
            <person name="Rohde M."/>
            <person name="Tindall B.J."/>
            <person name="Detter J.C."/>
            <person name="Goker M."/>
            <person name="Bristow J."/>
            <person name="Eisen J.A."/>
            <person name="Markowitz V."/>
            <person name="Hugenholtz P."/>
            <person name="Woyke T."/>
            <person name="Klenk H.P."/>
            <person name="Kyrpides N.C."/>
        </authorList>
    </citation>
    <scope>NUCLEOTIDE SEQUENCE</scope>
    <source>
        <strain evidence="2">ATCC 700263 / DSM 8902 / Z-7692</strain>
    </source>
</reference>
<sequence length="362" mass="42520">MATQTKRPHINVPIKMIFTDAGVSYFISHNKRINKYRLSDNMEEYGIYLVDFSPSTVQRMMLLGYLSKIEVSLPDVVQKRKDVIDFTKLISYAMLYRQFDTAVYEELVESDLVRQWNRHNMRNPIDFKTPIKHEYLNKILEKNSTVVQDVRNQILRPLYNNIRTNQGLLPDEKNIQAFLCEKYLNNMNPLTWFILTAYKDSDSYIEMVRKIQHKLNEYIRRAPIPEYLGLMLIELLITLTSDINQDPKSAVDDDNNIYILWKFNQKRPIAGDRAKLQINISNQRTEFEAMKNSINDRTNKNVAEKSLKDFYSESGDAAMGNLGLYYLSYLSDACKKVNIQFDSFVNRIPRLEQTVINITMIF</sequence>
<keyword evidence="2" id="KW-1185">Reference proteome</keyword>
<dbReference type="eggNOG" id="ENOG5033SDH">
    <property type="taxonomic scope" value="Bacteria"/>
</dbReference>
<dbReference type="OrthoDB" id="355505at2"/>
<organism evidence="1 2">
    <name type="scientific">Spirochaeta africana (strain ATCC 700263 / DSM 8902 / Z-7692)</name>
    <dbReference type="NCBI Taxonomy" id="889378"/>
    <lineage>
        <taxon>Bacteria</taxon>
        <taxon>Pseudomonadati</taxon>
        <taxon>Spirochaetota</taxon>
        <taxon>Spirochaetia</taxon>
        <taxon>Spirochaetales</taxon>
        <taxon>Spirochaetaceae</taxon>
        <taxon>Spirochaeta</taxon>
    </lineage>
</organism>
<evidence type="ECO:0000313" key="1">
    <source>
        <dbReference type="EMBL" id="AFG36203.1"/>
    </source>
</evidence>
<dbReference type="PATRIC" id="fig|889378.3.peg.97"/>
<dbReference type="RefSeq" id="WP_014454201.1">
    <property type="nucleotide sequence ID" value="NC_017098.1"/>
</dbReference>
<dbReference type="HOGENOM" id="CLU_058631_0_0_12"/>
<accession>H9UFB0</accession>
<dbReference type="Pfam" id="PF26329">
    <property type="entry name" value="DUF8084"/>
    <property type="match status" value="2"/>
</dbReference>
<gene>
    <name evidence="1" type="ordered locus">Spiaf_0094</name>
</gene>
<dbReference type="KEGG" id="sfc:Spiaf_0094"/>
<dbReference type="InterPro" id="IPR058397">
    <property type="entry name" value="DUF8084"/>
</dbReference>
<proteinExistence type="predicted"/>
<dbReference type="STRING" id="889378.Spiaf_0094"/>
<dbReference type="Proteomes" id="UP000007383">
    <property type="component" value="Chromosome"/>
</dbReference>